<dbReference type="EMBL" id="CP151632">
    <property type="protein sequence ID" value="WZO35334.1"/>
    <property type="molecule type" value="Genomic_DNA"/>
</dbReference>
<keyword evidence="1" id="KW-0812">Transmembrane</keyword>
<keyword evidence="1" id="KW-1133">Transmembrane helix</keyword>
<sequence>MTTPQHETQWVHQDLHRHSVGVLRGWVIALAAVVVVGALILGAVLFHLLFFTKPAPVVVSSPRDCRTSTDPQTPKVYIAAEATALMDGALTGATTLVPSGWTVEAVGVVPSLPRLSTLDDSEFERIVHDAEENPMKFGETETTGVIVGVVDTGGETSGQLFGLRLTWVFGEPAAVQDLPLGIDFNANSCTVTRAG</sequence>
<protein>
    <submittedName>
        <fullName evidence="2">Uncharacterized protein</fullName>
    </submittedName>
</protein>
<proteinExistence type="predicted"/>
<gene>
    <name evidence="2" type="ORF">MRBLWS13_003033</name>
</gene>
<keyword evidence="1" id="KW-0472">Membrane</keyword>
<name>A0AAU6SEH8_9MICO</name>
<evidence type="ECO:0000313" key="2">
    <source>
        <dbReference type="EMBL" id="WZO35334.1"/>
    </source>
</evidence>
<dbReference type="RefSeq" id="WP_349426173.1">
    <property type="nucleotide sequence ID" value="NZ_CP151632.1"/>
</dbReference>
<accession>A0AAU6SEH8</accession>
<reference evidence="2" key="1">
    <citation type="submission" date="2024-04" db="EMBL/GenBank/DDBJ databases">
        <authorList>
            <person name="Roder T."/>
            <person name="Oberhansli S."/>
            <person name="Kreuzer M."/>
        </authorList>
    </citation>
    <scope>NUCLEOTIDE SEQUENCE</scope>
    <source>
        <strain evidence="2">LWS13-1.2</strain>
    </source>
</reference>
<feature type="transmembrane region" description="Helical" evidence="1">
    <location>
        <begin position="26"/>
        <end position="51"/>
    </location>
</feature>
<organism evidence="2">
    <name type="scientific">Microbacterium sp. LWS13-1.2</name>
    <dbReference type="NCBI Taxonomy" id="3135264"/>
    <lineage>
        <taxon>Bacteria</taxon>
        <taxon>Bacillati</taxon>
        <taxon>Actinomycetota</taxon>
        <taxon>Actinomycetes</taxon>
        <taxon>Micrococcales</taxon>
        <taxon>Microbacteriaceae</taxon>
        <taxon>Microbacterium</taxon>
    </lineage>
</organism>
<dbReference type="AlphaFoldDB" id="A0AAU6SEH8"/>
<evidence type="ECO:0000256" key="1">
    <source>
        <dbReference type="SAM" id="Phobius"/>
    </source>
</evidence>